<keyword evidence="2 4" id="KW-0472">Membrane</keyword>
<evidence type="ECO:0000256" key="2">
    <source>
        <dbReference type="ARBA" id="ARBA00023136"/>
    </source>
</evidence>
<accession>D1AQ21</accession>
<dbReference type="Pfam" id="PF00691">
    <property type="entry name" value="OmpA"/>
    <property type="match status" value="1"/>
</dbReference>
<feature type="domain" description="OmpA-like" evidence="7">
    <location>
        <begin position="57"/>
        <end position="178"/>
    </location>
</feature>
<dbReference type="Gene3D" id="3.30.1330.60">
    <property type="entry name" value="OmpA-like domain"/>
    <property type="match status" value="1"/>
</dbReference>
<evidence type="ECO:0000313" key="9">
    <source>
        <dbReference type="Proteomes" id="UP000000845"/>
    </source>
</evidence>
<evidence type="ECO:0000256" key="1">
    <source>
        <dbReference type="ARBA" id="ARBA00004442"/>
    </source>
</evidence>
<dbReference type="CDD" id="cd07185">
    <property type="entry name" value="OmpA_C-like"/>
    <property type="match status" value="1"/>
</dbReference>
<dbReference type="AlphaFoldDB" id="D1AQ21"/>
<evidence type="ECO:0000256" key="6">
    <source>
        <dbReference type="SAM" id="SignalP"/>
    </source>
</evidence>
<feature type="region of interest" description="Disordered" evidence="5">
    <location>
        <begin position="145"/>
        <end position="178"/>
    </location>
</feature>
<dbReference type="EMBL" id="CP001739">
    <property type="protein sequence ID" value="ACZ07599.1"/>
    <property type="molecule type" value="Genomic_DNA"/>
</dbReference>
<dbReference type="eggNOG" id="COG2885">
    <property type="taxonomic scope" value="Bacteria"/>
</dbReference>
<dbReference type="RefSeq" id="WP_012860195.1">
    <property type="nucleotide sequence ID" value="NC_013517.1"/>
</dbReference>
<dbReference type="InterPro" id="IPR006664">
    <property type="entry name" value="OMP_bac"/>
</dbReference>
<dbReference type="Proteomes" id="UP000000845">
    <property type="component" value="Chromosome"/>
</dbReference>
<dbReference type="PROSITE" id="PS51123">
    <property type="entry name" value="OMPA_2"/>
    <property type="match status" value="1"/>
</dbReference>
<evidence type="ECO:0000256" key="4">
    <source>
        <dbReference type="PROSITE-ProRule" id="PRU00473"/>
    </source>
</evidence>
<name>D1AQ21_SEBTE</name>
<dbReference type="HOGENOM" id="CLU_016890_12_2_0"/>
<evidence type="ECO:0000313" key="8">
    <source>
        <dbReference type="EMBL" id="ACZ07599.1"/>
    </source>
</evidence>
<dbReference type="PANTHER" id="PTHR30329">
    <property type="entry name" value="STATOR ELEMENT OF FLAGELLAR MOTOR COMPLEX"/>
    <property type="match status" value="1"/>
</dbReference>
<feature type="compositionally biased region" description="Basic and acidic residues" evidence="5">
    <location>
        <begin position="157"/>
        <end position="178"/>
    </location>
</feature>
<dbReference type="InterPro" id="IPR036737">
    <property type="entry name" value="OmpA-like_sf"/>
</dbReference>
<organism evidence="8 9">
    <name type="scientific">Sebaldella termitidis (strain ATCC 33386 / NCTC 11300)</name>
    <dbReference type="NCBI Taxonomy" id="526218"/>
    <lineage>
        <taxon>Bacteria</taxon>
        <taxon>Fusobacteriati</taxon>
        <taxon>Fusobacteriota</taxon>
        <taxon>Fusobacteriia</taxon>
        <taxon>Fusobacteriales</taxon>
        <taxon>Leptotrichiaceae</taxon>
        <taxon>Sebaldella</taxon>
    </lineage>
</organism>
<comment type="subcellular location">
    <subcellularLocation>
        <location evidence="1">Cell outer membrane</location>
    </subcellularLocation>
</comment>
<evidence type="ECO:0000256" key="5">
    <source>
        <dbReference type="SAM" id="MobiDB-lite"/>
    </source>
</evidence>
<keyword evidence="3" id="KW-0998">Cell outer membrane</keyword>
<keyword evidence="6" id="KW-0732">Signal</keyword>
<dbReference type="PANTHER" id="PTHR30329:SF21">
    <property type="entry name" value="LIPOPROTEIN YIAD-RELATED"/>
    <property type="match status" value="1"/>
</dbReference>
<dbReference type="InterPro" id="IPR006665">
    <property type="entry name" value="OmpA-like"/>
</dbReference>
<sequence>MKKLALVLLLAVLTVQGMARPFTTKQMRNDTIRINAMEVELINEKTEPAEKKEVKEEKKVIRLGEDKLYFDFDDSRVKPEYYGELRAAAEVIKNSSMRVNITGYTDSKGSAEYNEKLSLRRAEAVKAKLMEFGLNENYIAGVRGLGESNPIAPNTKSDGKDNPEGRAKNRRIELELIK</sequence>
<feature type="chain" id="PRO_5003020989" evidence="6">
    <location>
        <begin position="20"/>
        <end position="178"/>
    </location>
</feature>
<evidence type="ECO:0000259" key="7">
    <source>
        <dbReference type="PROSITE" id="PS51123"/>
    </source>
</evidence>
<reference evidence="8 9" key="2">
    <citation type="journal article" date="2010" name="Stand. Genomic Sci.">
        <title>Complete genome sequence of Sebaldella termitidis type strain (NCTC 11300).</title>
        <authorList>
            <person name="Harmon-Smith M."/>
            <person name="Celia L."/>
            <person name="Chertkov O."/>
            <person name="Lapidus A."/>
            <person name="Copeland A."/>
            <person name="Glavina Del Rio T."/>
            <person name="Nolan M."/>
            <person name="Lucas S."/>
            <person name="Tice H."/>
            <person name="Cheng J.F."/>
            <person name="Han C."/>
            <person name="Detter J.C."/>
            <person name="Bruce D."/>
            <person name="Goodwin L."/>
            <person name="Pitluck S."/>
            <person name="Pati A."/>
            <person name="Liolios K."/>
            <person name="Ivanova N."/>
            <person name="Mavromatis K."/>
            <person name="Mikhailova N."/>
            <person name="Chen A."/>
            <person name="Palaniappan K."/>
            <person name="Land M."/>
            <person name="Hauser L."/>
            <person name="Chang Y.J."/>
            <person name="Jeffries C.D."/>
            <person name="Brettin T."/>
            <person name="Goker M."/>
            <person name="Beck B."/>
            <person name="Bristow J."/>
            <person name="Eisen J.A."/>
            <person name="Markowitz V."/>
            <person name="Hugenholtz P."/>
            <person name="Kyrpides N.C."/>
            <person name="Klenk H.P."/>
            <person name="Chen F."/>
        </authorList>
    </citation>
    <scope>NUCLEOTIDE SEQUENCE [LARGE SCALE GENOMIC DNA]</scope>
    <source>
        <strain evidence="9">ATCC 33386 / NCTC 11300</strain>
    </source>
</reference>
<dbReference type="GO" id="GO:0009279">
    <property type="term" value="C:cell outer membrane"/>
    <property type="evidence" value="ECO:0007669"/>
    <property type="project" value="UniProtKB-SubCell"/>
</dbReference>
<dbReference type="InterPro" id="IPR050330">
    <property type="entry name" value="Bact_OuterMem_StrucFunc"/>
</dbReference>
<protein>
    <submittedName>
        <fullName evidence="8">OmpA/MotB domain protein</fullName>
    </submittedName>
</protein>
<dbReference type="KEGG" id="str:Sterm_0727"/>
<feature type="signal peptide" evidence="6">
    <location>
        <begin position="1"/>
        <end position="19"/>
    </location>
</feature>
<evidence type="ECO:0000256" key="3">
    <source>
        <dbReference type="ARBA" id="ARBA00023237"/>
    </source>
</evidence>
<dbReference type="SUPFAM" id="SSF103088">
    <property type="entry name" value="OmpA-like"/>
    <property type="match status" value="1"/>
</dbReference>
<proteinExistence type="predicted"/>
<gene>
    <name evidence="8" type="ordered locus">Sterm_0727</name>
</gene>
<dbReference type="PRINTS" id="PR01021">
    <property type="entry name" value="OMPADOMAIN"/>
</dbReference>
<dbReference type="STRING" id="526218.Sterm_0727"/>
<keyword evidence="9" id="KW-1185">Reference proteome</keyword>
<reference evidence="9" key="1">
    <citation type="submission" date="2009-09" db="EMBL/GenBank/DDBJ databases">
        <title>The complete chromosome of Sebaldella termitidis ATCC 33386.</title>
        <authorList>
            <consortium name="US DOE Joint Genome Institute (JGI-PGF)"/>
            <person name="Lucas S."/>
            <person name="Copeland A."/>
            <person name="Lapidus A."/>
            <person name="Glavina del Rio T."/>
            <person name="Dalin E."/>
            <person name="Tice H."/>
            <person name="Bruce D."/>
            <person name="Goodwin L."/>
            <person name="Pitluck S."/>
            <person name="Kyrpides N."/>
            <person name="Mavromatis K."/>
            <person name="Ivanova N."/>
            <person name="Mikhailova N."/>
            <person name="Sims D."/>
            <person name="Meincke L."/>
            <person name="Brettin T."/>
            <person name="Detter J.C."/>
            <person name="Han C."/>
            <person name="Larimer F."/>
            <person name="Land M."/>
            <person name="Hauser L."/>
            <person name="Markowitz V."/>
            <person name="Cheng J.F."/>
            <person name="Hugenholtz P."/>
            <person name="Woyke T."/>
            <person name="Wu D."/>
            <person name="Eisen J.A."/>
        </authorList>
    </citation>
    <scope>NUCLEOTIDE SEQUENCE [LARGE SCALE GENOMIC DNA]</scope>
    <source>
        <strain evidence="9">ATCC 33386 / NCTC 11300</strain>
    </source>
</reference>